<dbReference type="VEuPathDB" id="CryptoDB:CMU_031870"/>
<organism evidence="1 2">
    <name type="scientific">Cryptosporidium muris (strain RN66)</name>
    <dbReference type="NCBI Taxonomy" id="441375"/>
    <lineage>
        <taxon>Eukaryota</taxon>
        <taxon>Sar</taxon>
        <taxon>Alveolata</taxon>
        <taxon>Apicomplexa</taxon>
        <taxon>Conoidasida</taxon>
        <taxon>Coccidia</taxon>
        <taxon>Eucoccidiorida</taxon>
        <taxon>Eimeriorina</taxon>
        <taxon>Cryptosporidiidae</taxon>
        <taxon>Cryptosporidium</taxon>
    </lineage>
</organism>
<protein>
    <submittedName>
        <fullName evidence="1">Uncharacterized protein</fullName>
    </submittedName>
</protein>
<dbReference type="Proteomes" id="UP000001460">
    <property type="component" value="Unassembled WGS sequence"/>
</dbReference>
<evidence type="ECO:0000313" key="1">
    <source>
        <dbReference type="EMBL" id="EEA08046.1"/>
    </source>
</evidence>
<dbReference type="EMBL" id="DS989736">
    <property type="protein sequence ID" value="EEA08046.1"/>
    <property type="molecule type" value="Genomic_DNA"/>
</dbReference>
<sequence length="165" mass="19679">MSKYKNTNKYQSLYKSCNYDLPKILFIETKDKESEENTSNNTKYNWLYNNTKLLSIFLLSLNSKIVNIKLRNGIIISGILEYRKVDIPKYQRRSLNYKYIYMIIINNVEYIKNTRSYIKFNIPQCKQIYIPTTSISSMTSPEVINPARYLFNYIKTTTLYLKSHD</sequence>
<name>B6AIK5_CRYMR</name>
<dbReference type="GeneID" id="6997482"/>
<proteinExistence type="predicted"/>
<dbReference type="OMA" id="NTRSYIK"/>
<reference evidence="1" key="1">
    <citation type="submission" date="2008-06" db="EMBL/GenBank/DDBJ databases">
        <authorList>
            <person name="Lorenzi H."/>
            <person name="Inman J."/>
            <person name="Miller J."/>
            <person name="Schobel S."/>
            <person name="Amedeo P."/>
            <person name="Caler E.V."/>
            <person name="da Silva J."/>
        </authorList>
    </citation>
    <scope>NUCLEOTIDE SEQUENCE [LARGE SCALE GENOMIC DNA]</scope>
    <source>
        <strain evidence="1">RN66</strain>
    </source>
</reference>
<evidence type="ECO:0000313" key="2">
    <source>
        <dbReference type="Proteomes" id="UP000001460"/>
    </source>
</evidence>
<accession>B6AIK5</accession>
<dbReference type="AlphaFoldDB" id="B6AIK5"/>
<keyword evidence="2" id="KW-1185">Reference proteome</keyword>
<dbReference type="OrthoDB" id="342696at2759"/>
<dbReference type="RefSeq" id="XP_002142395.1">
    <property type="nucleotide sequence ID" value="XM_002142359.1"/>
</dbReference>
<gene>
    <name evidence="1" type="ORF">CMU_031870</name>
</gene>